<feature type="domain" description="Sushi" evidence="7">
    <location>
        <begin position="92"/>
        <end position="155"/>
    </location>
</feature>
<feature type="disulfide bond" evidence="6">
    <location>
        <begin position="540"/>
        <end position="583"/>
    </location>
</feature>
<feature type="disulfide bond" evidence="6">
    <location>
        <begin position="509"/>
        <end position="536"/>
    </location>
</feature>
<keyword evidence="9" id="KW-1185">Reference proteome</keyword>
<keyword evidence="4 6" id="KW-1015">Disulfide bond</keyword>
<feature type="disulfide bond" evidence="6">
    <location>
        <begin position="319"/>
        <end position="346"/>
    </location>
</feature>
<dbReference type="CDD" id="cd00033">
    <property type="entry name" value="CCP"/>
    <property type="match status" value="9"/>
</dbReference>
<accession>A0A8V1AA32</accession>
<evidence type="ECO:0000256" key="3">
    <source>
        <dbReference type="ARBA" id="ARBA00022737"/>
    </source>
</evidence>
<evidence type="ECO:0000256" key="2">
    <source>
        <dbReference type="ARBA" id="ARBA00022729"/>
    </source>
</evidence>
<evidence type="ECO:0000256" key="1">
    <source>
        <dbReference type="ARBA" id="ARBA00022659"/>
    </source>
</evidence>
<feature type="domain" description="Sushi" evidence="7">
    <location>
        <begin position="662"/>
        <end position="720"/>
    </location>
</feature>
<reference evidence="8" key="2">
    <citation type="submission" date="2025-08" db="UniProtKB">
        <authorList>
            <consortium name="Ensembl"/>
        </authorList>
    </citation>
    <scope>IDENTIFICATION</scope>
    <source>
        <strain evidence="8">broiler</strain>
    </source>
</reference>
<dbReference type="SUPFAM" id="SSF57535">
    <property type="entry name" value="Complement control module/SCR domain"/>
    <property type="match status" value="10"/>
</dbReference>
<evidence type="ECO:0000256" key="6">
    <source>
        <dbReference type="PROSITE-ProRule" id="PRU00302"/>
    </source>
</evidence>
<dbReference type="FunFam" id="2.10.70.10:FF:000055">
    <property type="entry name" value="Complement decay-accelerating factor, GPI-anchored"/>
    <property type="match status" value="1"/>
</dbReference>
<evidence type="ECO:0000259" key="7">
    <source>
        <dbReference type="PROSITE" id="PS50923"/>
    </source>
</evidence>
<dbReference type="InterPro" id="IPR000436">
    <property type="entry name" value="Sushi_SCR_CCP_dom"/>
</dbReference>
<keyword evidence="5" id="KW-0325">Glycoprotein</keyword>
<reference evidence="8" key="3">
    <citation type="submission" date="2025-09" db="UniProtKB">
        <authorList>
            <consortium name="Ensembl"/>
        </authorList>
    </citation>
    <scope>IDENTIFICATION</scope>
    <source>
        <strain evidence="8">broiler</strain>
    </source>
</reference>
<dbReference type="PROSITE" id="PS50923">
    <property type="entry name" value="SUSHI"/>
    <property type="match status" value="10"/>
</dbReference>
<feature type="domain" description="Sushi" evidence="7">
    <location>
        <begin position="479"/>
        <end position="538"/>
    </location>
</feature>
<keyword evidence="3" id="KW-0677">Repeat</keyword>
<keyword evidence="1 6" id="KW-0768">Sushi</keyword>
<evidence type="ECO:0000256" key="5">
    <source>
        <dbReference type="ARBA" id="ARBA00023180"/>
    </source>
</evidence>
<dbReference type="Proteomes" id="UP000000539">
    <property type="component" value="Chromosome 26"/>
</dbReference>
<evidence type="ECO:0000256" key="4">
    <source>
        <dbReference type="ARBA" id="ARBA00023157"/>
    </source>
</evidence>
<dbReference type="PANTHER" id="PTHR19325">
    <property type="entry name" value="COMPLEMENT COMPONENT-RELATED SUSHI DOMAIN-CONTAINING"/>
    <property type="match status" value="1"/>
</dbReference>
<name>A0A8V1AA32_CHICK</name>
<organism evidence="8 9">
    <name type="scientific">Gallus gallus</name>
    <name type="common">Chicken</name>
    <dbReference type="NCBI Taxonomy" id="9031"/>
    <lineage>
        <taxon>Eukaryota</taxon>
        <taxon>Metazoa</taxon>
        <taxon>Chordata</taxon>
        <taxon>Craniata</taxon>
        <taxon>Vertebrata</taxon>
        <taxon>Euteleostomi</taxon>
        <taxon>Archelosauria</taxon>
        <taxon>Archosauria</taxon>
        <taxon>Dinosauria</taxon>
        <taxon>Saurischia</taxon>
        <taxon>Theropoda</taxon>
        <taxon>Coelurosauria</taxon>
        <taxon>Aves</taxon>
        <taxon>Neognathae</taxon>
        <taxon>Galloanserae</taxon>
        <taxon>Galliformes</taxon>
        <taxon>Phasianidae</taxon>
        <taxon>Phasianinae</taxon>
        <taxon>Gallus</taxon>
    </lineage>
</organism>
<feature type="domain" description="Sushi" evidence="7">
    <location>
        <begin position="413"/>
        <end position="477"/>
    </location>
</feature>
<evidence type="ECO:0000313" key="8">
    <source>
        <dbReference type="Ensembl" id="ENSGALP00010040094.1"/>
    </source>
</evidence>
<comment type="caution">
    <text evidence="6">Lacks conserved residue(s) required for the propagation of feature annotation.</text>
</comment>
<dbReference type="InterPro" id="IPR050350">
    <property type="entry name" value="Compl-Cell_Adhes-Reg"/>
</dbReference>
<dbReference type="AlphaFoldDB" id="A0A8V1AA32"/>
<evidence type="ECO:0000313" key="9">
    <source>
        <dbReference type="Proteomes" id="UP000000539"/>
    </source>
</evidence>
<feature type="domain" description="Sushi" evidence="7">
    <location>
        <begin position="289"/>
        <end position="348"/>
    </location>
</feature>
<evidence type="ECO:0007829" key="10">
    <source>
        <dbReference type="PeptideAtlas" id="A0A8V1AA32"/>
    </source>
</evidence>
<feature type="disulfide bond" evidence="6">
    <location>
        <begin position="632"/>
        <end position="659"/>
    </location>
</feature>
<dbReference type="InterPro" id="IPR035976">
    <property type="entry name" value="Sushi/SCR/CCP_sf"/>
</dbReference>
<dbReference type="Gene3D" id="2.10.70.10">
    <property type="entry name" value="Complement Module, domain 1"/>
    <property type="match status" value="10"/>
</dbReference>
<dbReference type="GeneTree" id="ENSGT00940000164219"/>
<dbReference type="SMART" id="SM00032">
    <property type="entry name" value="CCP"/>
    <property type="match status" value="10"/>
</dbReference>
<sequence length="772" mass="85748">MSAKQGGVTLLGGAQLSFLLVTNFSSVTSRQSTKVGCIASRRKIFGVEKACCDICNVVRMRMVSALGSARPRDRAAVLVLLLTAALVVGTQGACSAPPRFSFAELKEGYLHNRTFSTSDVVEYNCRPGYMRNTMARNTFICEKNRWKGSSNFCLPRPCSYPGEPMNGRLVEAEQFTFGSTANYSCDTGYRLIGNSQIRCVIKDGHVAWDGDVPTCEPIPCLPPPVIANGEHNGGHIELFTYGASVTYHCHADIRGRKHFSLVGDASIFCTTIDNVNGVWNKPAPECKEVSCREPHVEHGRLQSRYRAEYTYGDTIIFDCEFRYALLGSDTATCQEDGSWDPPPPQCQRSSCDDPPDVQNAVKARLAGNLFPIETVITYECKTGYEFSPGVVMEHISCQPDYTWTEVPPPCKRISCPNPATKTGMQISFWDRKDTYVFGDRVRIICDPGYVFKDRDDHVMLQCTNNGTWNRAAPECIPEPHCPKPAVDHGREAYNSKNDYTVGTKVRIECDEGYTLSTQQLVTCQADGNWFPSLPYCQKACGPPPQSTSGLNVNATSSSFPYGYRVEYSCAAGLSLIGDESLYCTSEDGVNLEWSGPAPECRVVHCPKPVVENGEMVTLRHTFPYGTSVSFYCKEGFMLRGSAESRCVADGTWQPALPKCQPVKCRAPTSKENLQFFPVKGEYEFKESLYFSCKLNNNAADRALTTCSTNGSWMPPPNCKTFYVRKKIDQIKETFDCGLPLAELRTLLEVQKLYLEIQKLEKELGAKGGRWWP</sequence>
<dbReference type="FunFam" id="2.10.70.10:FF:000014">
    <property type="entry name" value="Membrane cofactor protein"/>
    <property type="match status" value="3"/>
</dbReference>
<proteinExistence type="evidence at protein level"/>
<dbReference type="Ensembl" id="ENSGALT00010065828.1">
    <property type="protein sequence ID" value="ENSGALP00010040094.1"/>
    <property type="gene ID" value="ENSGALG00010027152.1"/>
</dbReference>
<keyword evidence="2" id="KW-0732">Signal</keyword>
<gene>
    <name evidence="8" type="primary">C4BPS</name>
</gene>
<reference evidence="8" key="1">
    <citation type="submission" date="2020-11" db="EMBL/GenBank/DDBJ databases">
        <title>Gallus gallus (Chicken) genome, bGalGal1, GRCg7b, maternal haplotype autosomes + Z &amp; W.</title>
        <authorList>
            <person name="Warren W."/>
            <person name="Formenti G."/>
            <person name="Fedrigo O."/>
            <person name="Haase B."/>
            <person name="Mountcastle J."/>
            <person name="Balacco J."/>
            <person name="Tracey A."/>
            <person name="Schneider V."/>
            <person name="Okimoto R."/>
            <person name="Cheng H."/>
            <person name="Hawken R."/>
            <person name="Howe K."/>
            <person name="Jarvis E.D."/>
        </authorList>
    </citation>
    <scope>NUCLEOTIDE SEQUENCE [LARGE SCALE GENOMIC DNA]</scope>
    <source>
        <strain evidence="8">Broiler</strain>
    </source>
</reference>
<feature type="domain" description="Sushi" evidence="7">
    <location>
        <begin position="539"/>
        <end position="602"/>
    </location>
</feature>
<dbReference type="Gene3D" id="1.20.5.3730">
    <property type="match status" value="1"/>
</dbReference>
<feature type="domain" description="Sushi" evidence="7">
    <location>
        <begin position="156"/>
        <end position="217"/>
    </location>
</feature>
<feature type="domain" description="Sushi" evidence="7">
    <location>
        <begin position="218"/>
        <end position="288"/>
    </location>
</feature>
<dbReference type="OrthoDB" id="8961654at2759"/>
<dbReference type="Pfam" id="PF00084">
    <property type="entry name" value="Sushi"/>
    <property type="match status" value="10"/>
</dbReference>
<protein>
    <submittedName>
        <fullName evidence="8">Complement component 4 binding protein, secretory</fullName>
    </submittedName>
</protein>
<feature type="domain" description="Sushi" evidence="7">
    <location>
        <begin position="349"/>
        <end position="412"/>
    </location>
</feature>
<keyword evidence="10" id="KW-1267">Proteomics identification</keyword>
<dbReference type="PANTHER" id="PTHR19325:SF569">
    <property type="entry name" value="COMPLEMENT COMPONENT 4 BINDING PROTEIN, SECRETORY-RELATED"/>
    <property type="match status" value="1"/>
</dbReference>
<feature type="domain" description="Sushi" evidence="7">
    <location>
        <begin position="603"/>
        <end position="661"/>
    </location>
</feature>